<reference evidence="7 8" key="1">
    <citation type="submission" date="2019-04" db="EMBL/GenBank/DDBJ databases">
        <title>Lampropedia sp YIM MLB12 draf genome.</title>
        <authorList>
            <person name="Wang Y.-X."/>
        </authorList>
    </citation>
    <scope>NUCLEOTIDE SEQUENCE [LARGE SCALE GENOMIC DNA]</scope>
    <source>
        <strain evidence="7 8">YIM MLB12</strain>
    </source>
</reference>
<evidence type="ECO:0000256" key="4">
    <source>
        <dbReference type="ARBA" id="ARBA00022741"/>
    </source>
</evidence>
<keyword evidence="2" id="KW-0813">Transport</keyword>
<dbReference type="SMART" id="SM00382">
    <property type="entry name" value="AAA"/>
    <property type="match status" value="2"/>
</dbReference>
<dbReference type="InterPro" id="IPR003439">
    <property type="entry name" value="ABC_transporter-like_ATP-bd"/>
</dbReference>
<dbReference type="NCBIfam" id="NF007739">
    <property type="entry name" value="PRK10419.1"/>
    <property type="match status" value="2"/>
</dbReference>
<dbReference type="Pfam" id="PF00005">
    <property type="entry name" value="ABC_tran"/>
    <property type="match status" value="2"/>
</dbReference>
<keyword evidence="8" id="KW-1185">Reference proteome</keyword>
<comment type="similarity">
    <text evidence="1">Belongs to the ABC transporter superfamily.</text>
</comment>
<dbReference type="GO" id="GO:0016887">
    <property type="term" value="F:ATP hydrolysis activity"/>
    <property type="evidence" value="ECO:0007669"/>
    <property type="project" value="InterPro"/>
</dbReference>
<comment type="caution">
    <text evidence="7">The sequence shown here is derived from an EMBL/GenBank/DDBJ whole genome shotgun (WGS) entry which is preliminary data.</text>
</comment>
<protein>
    <submittedName>
        <fullName evidence="7">ABC transporter ATP-binding protein</fullName>
    </submittedName>
</protein>
<evidence type="ECO:0000313" key="8">
    <source>
        <dbReference type="Proteomes" id="UP000306236"/>
    </source>
</evidence>
<dbReference type="NCBIfam" id="NF008453">
    <property type="entry name" value="PRK11308.1"/>
    <property type="match status" value="2"/>
</dbReference>
<dbReference type="PANTHER" id="PTHR43776">
    <property type="entry name" value="TRANSPORT ATP-BINDING PROTEIN"/>
    <property type="match status" value="1"/>
</dbReference>
<dbReference type="InterPro" id="IPR017871">
    <property type="entry name" value="ABC_transporter-like_CS"/>
</dbReference>
<evidence type="ECO:0000256" key="2">
    <source>
        <dbReference type="ARBA" id="ARBA00022448"/>
    </source>
</evidence>
<dbReference type="Pfam" id="PF08352">
    <property type="entry name" value="oligo_HPY"/>
    <property type="match status" value="2"/>
</dbReference>
<proteinExistence type="inferred from homology"/>
<evidence type="ECO:0000313" key="7">
    <source>
        <dbReference type="EMBL" id="THJ30811.1"/>
    </source>
</evidence>
<dbReference type="PROSITE" id="PS00211">
    <property type="entry name" value="ABC_TRANSPORTER_1"/>
    <property type="match status" value="2"/>
</dbReference>
<dbReference type="GO" id="GO:0055085">
    <property type="term" value="P:transmembrane transport"/>
    <property type="evidence" value="ECO:0007669"/>
    <property type="project" value="UniProtKB-ARBA"/>
</dbReference>
<feature type="domain" description="ABC transporter" evidence="6">
    <location>
        <begin position="14"/>
        <end position="261"/>
    </location>
</feature>
<dbReference type="InterPro" id="IPR013563">
    <property type="entry name" value="Oligopep_ABC_C"/>
</dbReference>
<keyword evidence="4" id="KW-0547">Nucleotide-binding</keyword>
<dbReference type="OrthoDB" id="9802772at2"/>
<dbReference type="InterPro" id="IPR003593">
    <property type="entry name" value="AAA+_ATPase"/>
</dbReference>
<keyword evidence="3" id="KW-1003">Cell membrane</keyword>
<dbReference type="Gene3D" id="3.40.50.300">
    <property type="entry name" value="P-loop containing nucleotide triphosphate hydrolases"/>
    <property type="match status" value="2"/>
</dbReference>
<accession>A0A4S5BJK1</accession>
<dbReference type="GO" id="GO:0005524">
    <property type="term" value="F:ATP binding"/>
    <property type="evidence" value="ECO:0007669"/>
    <property type="project" value="UniProtKB-KW"/>
</dbReference>
<dbReference type="Proteomes" id="UP000306236">
    <property type="component" value="Unassembled WGS sequence"/>
</dbReference>
<feature type="domain" description="ABC transporter" evidence="6">
    <location>
        <begin position="317"/>
        <end position="561"/>
    </location>
</feature>
<dbReference type="CDD" id="cd03257">
    <property type="entry name" value="ABC_NikE_OppD_transporters"/>
    <property type="match status" value="2"/>
</dbReference>
<dbReference type="FunFam" id="3.40.50.300:FF:000016">
    <property type="entry name" value="Oligopeptide ABC transporter ATP-binding component"/>
    <property type="match status" value="2"/>
</dbReference>
<dbReference type="SUPFAM" id="SSF52540">
    <property type="entry name" value="P-loop containing nucleoside triphosphate hydrolases"/>
    <property type="match status" value="2"/>
</dbReference>
<keyword evidence="5 7" id="KW-0067">ATP-binding</keyword>
<dbReference type="PANTHER" id="PTHR43776:SF7">
    <property type="entry name" value="D,D-DIPEPTIDE TRANSPORT ATP-BINDING PROTEIN DDPF-RELATED"/>
    <property type="match status" value="1"/>
</dbReference>
<evidence type="ECO:0000259" key="6">
    <source>
        <dbReference type="PROSITE" id="PS50893"/>
    </source>
</evidence>
<organism evidence="7 8">
    <name type="scientific">Lampropedia aestuarii</name>
    <dbReference type="NCBI Taxonomy" id="2562762"/>
    <lineage>
        <taxon>Bacteria</taxon>
        <taxon>Pseudomonadati</taxon>
        <taxon>Pseudomonadota</taxon>
        <taxon>Betaproteobacteria</taxon>
        <taxon>Burkholderiales</taxon>
        <taxon>Comamonadaceae</taxon>
        <taxon>Lampropedia</taxon>
    </lineage>
</organism>
<evidence type="ECO:0000256" key="5">
    <source>
        <dbReference type="ARBA" id="ARBA00022840"/>
    </source>
</evidence>
<dbReference type="InterPro" id="IPR027417">
    <property type="entry name" value="P-loop_NTPase"/>
</dbReference>
<dbReference type="GO" id="GO:0015833">
    <property type="term" value="P:peptide transport"/>
    <property type="evidence" value="ECO:0007669"/>
    <property type="project" value="InterPro"/>
</dbReference>
<dbReference type="PROSITE" id="PS50893">
    <property type="entry name" value="ABC_TRANSPORTER_2"/>
    <property type="match status" value="2"/>
</dbReference>
<dbReference type="EMBL" id="SSWX01000033">
    <property type="protein sequence ID" value="THJ30811.1"/>
    <property type="molecule type" value="Genomic_DNA"/>
</dbReference>
<dbReference type="InterPro" id="IPR050319">
    <property type="entry name" value="ABC_transp_ATP-bind"/>
</dbReference>
<gene>
    <name evidence="7" type="ORF">E8K88_16995</name>
</gene>
<dbReference type="RefSeq" id="WP_136407867.1">
    <property type="nucleotide sequence ID" value="NZ_SSWX01000033.1"/>
</dbReference>
<sequence>MSLITPSSSALLDVQQLNVHFRSRSGSHHAVKNLDFTIAQGETLALVGESGCGKSTTALALLRLLGPEANLSGRIQFDGRNIADLPLHELRRIRGHAISMIFQEPMTSLNPVHTIGSQIAETLRLHQGLSKEAARKRTLEMLDLVKIPEPQRRIDDYPHHLSGGQRQRVMIAMAVACQPRLLIADEPTTALDVTVQARILELLDQLRKDLSMGLLIITHDLGVVSQWADRVLVMFDGEKVEEAPALELFHSPQHAYSKGLLGASLHAGKDVHCCEARLPEIHRHTDPVSGLRGFKHITPPLPERQAAAPAHTAVPLLSVKGLHTTYRKREGGLFHAVDGVSFDIAKGETLGLVGESGCGKSSLSRTLLKLIQPASGQIVFEGTDLAPLNEKQLKPWRKRIQMVFQDPYASLNPRRTVFDTLDAVLAVHGEKDRQQRRQRIAQTLDRVGLPGSSASRFPHEFSGGQRQRIGIARALIVRPSLVILDEPVSALDVSIQAQILNLLAELKEDFGLSYLFISHDLSVVRYIADRVLVMNQGQIVESGDRRQIWQAPQHSYTQALIAAVPKPEARRSAGAFQDVIRNAV</sequence>
<name>A0A4S5BJK1_9BURK</name>
<evidence type="ECO:0000256" key="1">
    <source>
        <dbReference type="ARBA" id="ARBA00005417"/>
    </source>
</evidence>
<dbReference type="AlphaFoldDB" id="A0A4S5BJK1"/>
<evidence type="ECO:0000256" key="3">
    <source>
        <dbReference type="ARBA" id="ARBA00022475"/>
    </source>
</evidence>
<keyword evidence="3" id="KW-0472">Membrane</keyword>